<sequence>MADSSLSHLFKDTIQVSINDLTHRLDPGEIDAQEPPGKILLGKVISNGKLGRNTIASALKRAWASFKGWSWKEDDEGILHFSFATKEDAWNVLNRRPWIICGALLTKWHPSFLLEQTNIEELAAKVSPIFKLPKYIDFERGSFGMGTVRLRATIDIDKALFSGFFMKRKPLKDLWIQYKYEKLPKLCLKCGIISHDQKFCFKPPTVIKDPNGAFFPMYGVWMKYEEEAKWPFSPTLPKWFEEWIIQQRLMMDETFKQQWRIKNSIKTTDDWEARENRRELPGKRRMVEQVVEDLPETGEERVCRYPTVTLPGIGEVCPFEDTDNLVIKKVPDHLTLSVNSDVQSDSDPSNGVLMLTEATTANLNSEINPPVNLKAVVAQAQSTSLPQSHVVASLKDKVQSDSAIETEQTILGDKVHSPMVSGHPPLGPRKKDDYSSLLGSQAHTIPWPSNDLWNMGFKTLTGLGTVDKFMRELSIFNPLMQIEDFRSISSDSGPKKRKALDGILIGPKSSEQYPVGTMCQESTNTLQSSPTPYIAPPSEVDSPHLTLESHSFSPWSGSSGSTKRKRGRLPIAKPAPISQSSNNSPSATKPQSRRRGRPTKVTASSSFSVQPTSFKRNTRKKAQKQQRISAHWDNKIFDLTVDLDNHFYVPPLGTAGGLGFCWKLGVDCRIQLADKNKIIGIIASNPPDCPWALIGTYGPPIYGDKEAFWKDLGDFTCSCPLPLVIIGDLNGTLKDGECLNYVGSSSTSRYSFDLRRMVHRTGLIDLGFLGVKFTWFKRGSSASAGSNLKRARLDRALASADWRIAWPNVILNHLTASSSDHNPILLDTEGGRFCTKAMFKYELMWERDPRVFWVVKKAWNLIQHKDPMVNLYRKLKSTKEHLSSPITHLMFADDVMLFGQASVKEAEAFLECLNLYCSWSGQAVNFQKSTVFFSKGVPSNRANAIANLLGMSKMKKDTIYLGTSLFNSANRSKDMNFLVKKVMARIEGWKSRLLSKNSLCPLCDEDEESSFHLFWQCQYAKALWFGSLWGIRTEGTPCRDWNEWLIWFRDSANRPLNLCFMEFLLGNSTSVSSFPRSQIHFSCHATKGKNHYYPPEDWIACFTDITTASDHAFGAAVFRDCNNRLRTAFSSRLHVTDPTLAEATMLVIAANYATKNNLHKVLFFCDNSPVVQYFNSSLPDNYHQKLAGAADRFRSNVHPLVSFKLCHIPRSQNFCAHNMAKWAKLHNVTGDIDLGSIEMGVFSNKEEWNPGAKGKG</sequence>
<evidence type="ECO:0000259" key="4">
    <source>
        <dbReference type="Pfam" id="PF14392"/>
    </source>
</evidence>
<dbReference type="Pfam" id="PF03372">
    <property type="entry name" value="Exo_endo_phos"/>
    <property type="match status" value="1"/>
</dbReference>
<dbReference type="CDD" id="cd06222">
    <property type="entry name" value="RNase_H_like"/>
    <property type="match status" value="1"/>
</dbReference>
<dbReference type="Gene3D" id="3.30.420.10">
    <property type="entry name" value="Ribonuclease H-like superfamily/Ribonuclease H"/>
    <property type="match status" value="1"/>
</dbReference>
<accession>A0A7J6G2T4</accession>
<dbReference type="InterPro" id="IPR036691">
    <property type="entry name" value="Endo/exonu/phosph_ase_sf"/>
</dbReference>
<dbReference type="InterPro" id="IPR044730">
    <property type="entry name" value="RNase_H-like_dom_plant"/>
</dbReference>
<feature type="domain" description="RNase H type-1" evidence="3">
    <location>
        <begin position="1109"/>
        <end position="1223"/>
    </location>
</feature>
<dbReference type="InterPro" id="IPR036397">
    <property type="entry name" value="RNaseH_sf"/>
</dbReference>
<dbReference type="EMBL" id="JAATIQ010000146">
    <property type="protein sequence ID" value="KAF4377304.1"/>
    <property type="molecule type" value="Genomic_DNA"/>
</dbReference>
<feature type="compositionally biased region" description="Polar residues" evidence="1">
    <location>
        <begin position="519"/>
        <end position="531"/>
    </location>
</feature>
<evidence type="ECO:0000256" key="1">
    <source>
        <dbReference type="SAM" id="MobiDB-lite"/>
    </source>
</evidence>
<evidence type="ECO:0008006" key="7">
    <source>
        <dbReference type="Google" id="ProtNLM"/>
    </source>
</evidence>
<dbReference type="SUPFAM" id="SSF56219">
    <property type="entry name" value="DNase I-like"/>
    <property type="match status" value="1"/>
</dbReference>
<dbReference type="Pfam" id="PF13456">
    <property type="entry name" value="RVT_3"/>
    <property type="match status" value="1"/>
</dbReference>
<feature type="domain" description="Endonuclease/exonuclease/phosphatase" evidence="2">
    <location>
        <begin position="647"/>
        <end position="821"/>
    </location>
</feature>
<feature type="region of interest" description="Disordered" evidence="1">
    <location>
        <begin position="488"/>
        <end position="627"/>
    </location>
</feature>
<dbReference type="Gene3D" id="3.60.10.10">
    <property type="entry name" value="Endonuclease/exonuclease/phosphatase"/>
    <property type="match status" value="1"/>
</dbReference>
<evidence type="ECO:0000259" key="2">
    <source>
        <dbReference type="Pfam" id="PF03372"/>
    </source>
</evidence>
<comment type="caution">
    <text evidence="5">The sequence shown here is derived from an EMBL/GenBank/DDBJ whole genome shotgun (WGS) entry which is preliminary data.</text>
</comment>
<evidence type="ECO:0000313" key="6">
    <source>
        <dbReference type="Proteomes" id="UP000583929"/>
    </source>
</evidence>
<evidence type="ECO:0000259" key="3">
    <source>
        <dbReference type="Pfam" id="PF13456"/>
    </source>
</evidence>
<dbReference type="PANTHER" id="PTHR33710:SF77">
    <property type="entry name" value="DNASE I-LIKE SUPERFAMILY PROTEIN"/>
    <property type="match status" value="1"/>
</dbReference>
<protein>
    <recommendedName>
        <fullName evidence="7">RNase H type-1 domain-containing protein</fullName>
    </recommendedName>
</protein>
<reference evidence="5 6" key="1">
    <citation type="journal article" date="2020" name="bioRxiv">
        <title>Sequence and annotation of 42 cannabis genomes reveals extensive copy number variation in cannabinoid synthesis and pathogen resistance genes.</title>
        <authorList>
            <person name="Mckernan K.J."/>
            <person name="Helbert Y."/>
            <person name="Kane L.T."/>
            <person name="Ebling H."/>
            <person name="Zhang L."/>
            <person name="Liu B."/>
            <person name="Eaton Z."/>
            <person name="Mclaughlin S."/>
            <person name="Kingan S."/>
            <person name="Baybayan P."/>
            <person name="Concepcion G."/>
            <person name="Jordan M."/>
            <person name="Riva A."/>
            <person name="Barbazuk W."/>
            <person name="Harkins T."/>
        </authorList>
    </citation>
    <scope>NUCLEOTIDE SEQUENCE [LARGE SCALE GENOMIC DNA]</scope>
    <source>
        <strain evidence="6">cv. Jamaican Lion 4</strain>
        <tissue evidence="5">Leaf</tissue>
    </source>
</reference>
<dbReference type="GO" id="GO:0003676">
    <property type="term" value="F:nucleic acid binding"/>
    <property type="evidence" value="ECO:0007669"/>
    <property type="project" value="InterPro"/>
</dbReference>
<dbReference type="InterPro" id="IPR025836">
    <property type="entry name" value="Zn_knuckle_CX2CX4HX4C"/>
</dbReference>
<dbReference type="AlphaFoldDB" id="A0A7J6G2T4"/>
<dbReference type="PANTHER" id="PTHR33710">
    <property type="entry name" value="BNAC02G09200D PROTEIN"/>
    <property type="match status" value="1"/>
</dbReference>
<proteinExistence type="predicted"/>
<evidence type="ECO:0000313" key="5">
    <source>
        <dbReference type="EMBL" id="KAF4377304.1"/>
    </source>
</evidence>
<keyword evidence="6" id="KW-1185">Reference proteome</keyword>
<feature type="domain" description="Zinc knuckle CX2CX4HX4C" evidence="4">
    <location>
        <begin position="172"/>
        <end position="200"/>
    </location>
</feature>
<organism evidence="5 6">
    <name type="scientific">Cannabis sativa</name>
    <name type="common">Hemp</name>
    <name type="synonym">Marijuana</name>
    <dbReference type="NCBI Taxonomy" id="3483"/>
    <lineage>
        <taxon>Eukaryota</taxon>
        <taxon>Viridiplantae</taxon>
        <taxon>Streptophyta</taxon>
        <taxon>Embryophyta</taxon>
        <taxon>Tracheophyta</taxon>
        <taxon>Spermatophyta</taxon>
        <taxon>Magnoliopsida</taxon>
        <taxon>eudicotyledons</taxon>
        <taxon>Gunneridae</taxon>
        <taxon>Pentapetalae</taxon>
        <taxon>rosids</taxon>
        <taxon>fabids</taxon>
        <taxon>Rosales</taxon>
        <taxon>Cannabaceae</taxon>
        <taxon>Cannabis</taxon>
    </lineage>
</organism>
<dbReference type="InterPro" id="IPR002156">
    <property type="entry name" value="RNaseH_domain"/>
</dbReference>
<feature type="compositionally biased region" description="Low complexity" evidence="1">
    <location>
        <begin position="549"/>
        <end position="561"/>
    </location>
</feature>
<feature type="compositionally biased region" description="Polar residues" evidence="1">
    <location>
        <begin position="601"/>
        <end position="615"/>
    </location>
</feature>
<dbReference type="GO" id="GO:0004523">
    <property type="term" value="F:RNA-DNA hybrid ribonuclease activity"/>
    <property type="evidence" value="ECO:0007669"/>
    <property type="project" value="InterPro"/>
</dbReference>
<dbReference type="InterPro" id="IPR005135">
    <property type="entry name" value="Endo/exonuclease/phosphatase"/>
</dbReference>
<dbReference type="Pfam" id="PF14392">
    <property type="entry name" value="zf-CCHC_4"/>
    <property type="match status" value="1"/>
</dbReference>
<feature type="compositionally biased region" description="Polar residues" evidence="1">
    <location>
        <begin position="577"/>
        <end position="590"/>
    </location>
</feature>
<name>A0A7J6G2T4_CANSA</name>
<dbReference type="Proteomes" id="UP000583929">
    <property type="component" value="Unassembled WGS sequence"/>
</dbReference>
<gene>
    <name evidence="5" type="ORF">G4B88_011139</name>
</gene>